<dbReference type="InterPro" id="IPR008920">
    <property type="entry name" value="TF_FadR/GntR_C"/>
</dbReference>
<evidence type="ECO:0000256" key="1">
    <source>
        <dbReference type="ARBA" id="ARBA00023015"/>
    </source>
</evidence>
<sequence length="244" mass="26895">MGRAVTEPMSKQDIDSLMKPVVDLWQERRTREGSSDAVYGTLREAILSKALTPGPQLAEEDLARVFGVSRTPIREAILRLETERLVERSSGRRVAVARISPAEILEIYDVRVALDGVAAELATQRATPPDIAQLRWINEKMIASGQAGDYAGVSALSLDFHDWIAKASGNGFLLSQIRVVHDRVRRFERTTLQHPGRLGSAAEEHERLLDAIASGDVDRATSLARAHMLNAKKIRLAMAETPPD</sequence>
<proteinExistence type="predicted"/>
<dbReference type="Pfam" id="PF00392">
    <property type="entry name" value="GntR"/>
    <property type="match status" value="1"/>
</dbReference>
<dbReference type="SMART" id="SM00345">
    <property type="entry name" value="HTH_GNTR"/>
    <property type="match status" value="1"/>
</dbReference>
<dbReference type="EMBL" id="BONC01000012">
    <property type="protein sequence ID" value="GIF56160.1"/>
    <property type="molecule type" value="Genomic_DNA"/>
</dbReference>
<dbReference type="Pfam" id="PF07729">
    <property type="entry name" value="FCD"/>
    <property type="match status" value="1"/>
</dbReference>
<reference evidence="5 6" key="1">
    <citation type="submission" date="2021-01" db="EMBL/GenBank/DDBJ databases">
        <title>Whole genome shotgun sequence of Asanoa iriomotensis NBRC 100142.</title>
        <authorList>
            <person name="Komaki H."/>
            <person name="Tamura T."/>
        </authorList>
    </citation>
    <scope>NUCLEOTIDE SEQUENCE [LARGE SCALE GENOMIC DNA]</scope>
    <source>
        <strain evidence="5 6">NBRC 100142</strain>
    </source>
</reference>
<comment type="caution">
    <text evidence="5">The sequence shown here is derived from an EMBL/GenBank/DDBJ whole genome shotgun (WGS) entry which is preliminary data.</text>
</comment>
<accession>A0ABQ4C078</accession>
<evidence type="ECO:0000256" key="3">
    <source>
        <dbReference type="ARBA" id="ARBA00023163"/>
    </source>
</evidence>
<dbReference type="Proteomes" id="UP000624325">
    <property type="component" value="Unassembled WGS sequence"/>
</dbReference>
<dbReference type="InterPro" id="IPR036388">
    <property type="entry name" value="WH-like_DNA-bd_sf"/>
</dbReference>
<keyword evidence="2" id="KW-0238">DNA-binding</keyword>
<evidence type="ECO:0000259" key="4">
    <source>
        <dbReference type="PROSITE" id="PS50949"/>
    </source>
</evidence>
<dbReference type="SUPFAM" id="SSF46785">
    <property type="entry name" value="Winged helix' DNA-binding domain"/>
    <property type="match status" value="1"/>
</dbReference>
<dbReference type="CDD" id="cd07377">
    <property type="entry name" value="WHTH_GntR"/>
    <property type="match status" value="1"/>
</dbReference>
<dbReference type="Gene3D" id="1.20.120.530">
    <property type="entry name" value="GntR ligand-binding domain-like"/>
    <property type="match status" value="1"/>
</dbReference>
<feature type="domain" description="HTH gntR-type" evidence="4">
    <location>
        <begin position="32"/>
        <end position="99"/>
    </location>
</feature>
<protein>
    <submittedName>
        <fullName evidence="5">GntR family transcriptional regulator</fullName>
    </submittedName>
</protein>
<dbReference type="Gene3D" id="1.10.10.10">
    <property type="entry name" value="Winged helix-like DNA-binding domain superfamily/Winged helix DNA-binding domain"/>
    <property type="match status" value="1"/>
</dbReference>
<dbReference type="PANTHER" id="PTHR43537">
    <property type="entry name" value="TRANSCRIPTIONAL REGULATOR, GNTR FAMILY"/>
    <property type="match status" value="1"/>
</dbReference>
<dbReference type="SMART" id="SM00895">
    <property type="entry name" value="FCD"/>
    <property type="match status" value="1"/>
</dbReference>
<evidence type="ECO:0000256" key="2">
    <source>
        <dbReference type="ARBA" id="ARBA00023125"/>
    </source>
</evidence>
<keyword evidence="3" id="KW-0804">Transcription</keyword>
<dbReference type="PANTHER" id="PTHR43537:SF49">
    <property type="entry name" value="TRANSCRIPTIONAL REGULATORY PROTEIN"/>
    <property type="match status" value="1"/>
</dbReference>
<dbReference type="InterPro" id="IPR000524">
    <property type="entry name" value="Tscrpt_reg_HTH_GntR"/>
</dbReference>
<dbReference type="InterPro" id="IPR011711">
    <property type="entry name" value="GntR_C"/>
</dbReference>
<gene>
    <name evidence="5" type="ORF">Air01nite_22550</name>
</gene>
<dbReference type="InterPro" id="IPR036390">
    <property type="entry name" value="WH_DNA-bd_sf"/>
</dbReference>
<evidence type="ECO:0000313" key="6">
    <source>
        <dbReference type="Proteomes" id="UP000624325"/>
    </source>
</evidence>
<keyword evidence="1" id="KW-0805">Transcription regulation</keyword>
<keyword evidence="6" id="KW-1185">Reference proteome</keyword>
<organism evidence="5 6">
    <name type="scientific">Asanoa iriomotensis</name>
    <dbReference type="NCBI Taxonomy" id="234613"/>
    <lineage>
        <taxon>Bacteria</taxon>
        <taxon>Bacillati</taxon>
        <taxon>Actinomycetota</taxon>
        <taxon>Actinomycetes</taxon>
        <taxon>Micromonosporales</taxon>
        <taxon>Micromonosporaceae</taxon>
        <taxon>Asanoa</taxon>
    </lineage>
</organism>
<evidence type="ECO:0000313" key="5">
    <source>
        <dbReference type="EMBL" id="GIF56160.1"/>
    </source>
</evidence>
<dbReference type="PROSITE" id="PS50949">
    <property type="entry name" value="HTH_GNTR"/>
    <property type="match status" value="1"/>
</dbReference>
<dbReference type="SUPFAM" id="SSF48008">
    <property type="entry name" value="GntR ligand-binding domain-like"/>
    <property type="match status" value="1"/>
</dbReference>
<name>A0ABQ4C078_9ACTN</name>